<organism evidence="2 3">
    <name type="scientific">Phycisphaera mikurensis (strain NBRC 102666 / KCTC 22515 / FYK2301M01)</name>
    <dbReference type="NCBI Taxonomy" id="1142394"/>
    <lineage>
        <taxon>Bacteria</taxon>
        <taxon>Pseudomonadati</taxon>
        <taxon>Planctomycetota</taxon>
        <taxon>Phycisphaerae</taxon>
        <taxon>Phycisphaerales</taxon>
        <taxon>Phycisphaeraceae</taxon>
        <taxon>Phycisphaera</taxon>
    </lineage>
</organism>
<dbReference type="RefSeq" id="WP_014436762.1">
    <property type="nucleotide sequence ID" value="NC_017080.1"/>
</dbReference>
<evidence type="ECO:0000256" key="1">
    <source>
        <dbReference type="SAM" id="Phobius"/>
    </source>
</evidence>
<keyword evidence="1" id="KW-0812">Transmembrane</keyword>
<reference evidence="2 3" key="1">
    <citation type="submission" date="2012-02" db="EMBL/GenBank/DDBJ databases">
        <title>Complete genome sequence of Phycisphaera mikurensis NBRC 102666.</title>
        <authorList>
            <person name="Ankai A."/>
            <person name="Hosoyama A."/>
            <person name="Terui Y."/>
            <person name="Sekine M."/>
            <person name="Fukai R."/>
            <person name="Kato Y."/>
            <person name="Nakamura S."/>
            <person name="Yamada-Narita S."/>
            <person name="Kawakoshi A."/>
            <person name="Fukunaga Y."/>
            <person name="Yamazaki S."/>
            <person name="Fujita N."/>
        </authorList>
    </citation>
    <scope>NUCLEOTIDE SEQUENCE [LARGE SCALE GENOMIC DNA]</scope>
    <source>
        <strain evidence="3">NBRC 102666 / KCTC 22515 / FYK2301M01</strain>
    </source>
</reference>
<dbReference type="eggNOG" id="COG3225">
    <property type="taxonomic scope" value="Bacteria"/>
</dbReference>
<dbReference type="KEGG" id="phm:PSMK_13840"/>
<name>I0IE55_PHYMF</name>
<gene>
    <name evidence="2" type="ordered locus">PSMK_13840</name>
</gene>
<feature type="transmembrane region" description="Helical" evidence="1">
    <location>
        <begin position="643"/>
        <end position="663"/>
    </location>
</feature>
<dbReference type="HOGENOM" id="CLU_412100_0_0_0"/>
<dbReference type="EMBL" id="AP012338">
    <property type="protein sequence ID" value="BAM03543.1"/>
    <property type="molecule type" value="Genomic_DNA"/>
</dbReference>
<sequence length="666" mass="67481">MSGASPRPAGRTQRVRRVLYGGNAFVSVAAAVGVALGVVWFAGFVVQRASGPLASVVRLDLTENRRFSLSPRTLAVVGGLDEPVEAVRVGGDPGAADLLRRVARAAGGGRLEVSSVDPVREPAAWEQLLSRVQRLTGGGAVVEAARAAAEAARGVAAGYEEAAGLLAAAASEVQDREAAEKLRSDAATLLARAAGLRASVDAAVDGLEAPLPALARSREPLRVQVQSLLADQLPAMRRYLDARAGDRRAPAAARDAALRAGGVIEAAAGPLEAAAARLADTPVPRDQERALAALSGGAGVVVIRGERVRAFAAGPGDDPATLESRLVASLLNAELDEPPALVWVDSADAPALGQGGAFNAVAGRARDAGFEIAQLRLAPGPLRVQPFEPGRRIVWVVPPIATPDDRDGGPVARLARLLEDRLAAGDGVVLVPGFRNLGRYAAADPLAAVAAAGGIAVREGELVLALAAGEGEGAKPVASPRFEVSFGLDAPAAPAAAGDAGARIRDALGTGVAFLELPQPLELSGPAVPLLTLDRPGLWVEDEPLGSGELGGARPGAADARGPAAVAAAAALPSTGRLAVFGDGLMFRDAVLQRARRSVNADLFAVTCLWAAGLDDAVAAGPATGVGRVVPALGADTRRNLQLALAAGLPALALLAGLGVAWWRRG</sequence>
<accession>I0IE55</accession>
<protein>
    <submittedName>
        <fullName evidence="2">Uncharacterized protein</fullName>
    </submittedName>
</protein>
<dbReference type="Proteomes" id="UP000007881">
    <property type="component" value="Chromosome"/>
</dbReference>
<dbReference type="AlphaFoldDB" id="I0IE55"/>
<keyword evidence="3" id="KW-1185">Reference proteome</keyword>
<proteinExistence type="predicted"/>
<feature type="transmembrane region" description="Helical" evidence="1">
    <location>
        <begin position="20"/>
        <end position="46"/>
    </location>
</feature>
<keyword evidence="1" id="KW-0472">Membrane</keyword>
<evidence type="ECO:0000313" key="3">
    <source>
        <dbReference type="Proteomes" id="UP000007881"/>
    </source>
</evidence>
<dbReference type="STRING" id="1142394.PSMK_13840"/>
<evidence type="ECO:0000313" key="2">
    <source>
        <dbReference type="EMBL" id="BAM03543.1"/>
    </source>
</evidence>
<keyword evidence="1" id="KW-1133">Transmembrane helix</keyword>